<keyword evidence="4" id="KW-0732">Signal</keyword>
<proteinExistence type="inferred from homology"/>
<dbReference type="SMART" id="SM00078">
    <property type="entry name" value="IlGF"/>
    <property type="match status" value="1"/>
</dbReference>
<evidence type="ECO:0000256" key="1">
    <source>
        <dbReference type="ARBA" id="ARBA00009034"/>
    </source>
</evidence>
<dbReference type="PROSITE" id="PS00262">
    <property type="entry name" value="INSULIN"/>
    <property type="match status" value="1"/>
</dbReference>
<comment type="subcellular location">
    <subcellularLocation>
        <location evidence="2">Secreted</location>
    </subcellularLocation>
</comment>
<evidence type="ECO:0000313" key="6">
    <source>
        <dbReference type="EMBL" id="KAK2148081.1"/>
    </source>
</evidence>
<dbReference type="InterPro" id="IPR022353">
    <property type="entry name" value="Insulin_CS"/>
</dbReference>
<sequence length="212" mass="24017">MRCDRLSVCSRPLLFALCMLCTCRLVNGGFERSCSTDRRYYRPRGLCGTHLSFVLSTVCSMYNKRGSLAPRIDINQSPVSGSKRSPHSHSLFPGRSAHGDPDKRTAPANTGMFLPKPEALSILKRDLSIRGTITCECCIHRCDIMELRQYCSVPNPNLTMKRNLPANPEPLSVIKERLDLVEKQKIGHRLLHPIEIRKEKRSELGRDLLWAD</sequence>
<dbReference type="Proteomes" id="UP001208570">
    <property type="component" value="Unassembled WGS sequence"/>
</dbReference>
<dbReference type="GO" id="GO:0005576">
    <property type="term" value="C:extracellular region"/>
    <property type="evidence" value="ECO:0007669"/>
    <property type="project" value="UniProtKB-SubCell"/>
</dbReference>
<dbReference type="SUPFAM" id="SSF56994">
    <property type="entry name" value="Insulin-like"/>
    <property type="match status" value="1"/>
</dbReference>
<dbReference type="InterPro" id="IPR036438">
    <property type="entry name" value="Insulin-like_sf"/>
</dbReference>
<reference evidence="6" key="1">
    <citation type="journal article" date="2023" name="Mol. Biol. Evol.">
        <title>Third-Generation Sequencing Reveals the Adaptive Role of the Epigenome in Three Deep-Sea Polychaetes.</title>
        <authorList>
            <person name="Perez M."/>
            <person name="Aroh O."/>
            <person name="Sun Y."/>
            <person name="Lan Y."/>
            <person name="Juniper S.K."/>
            <person name="Young C.R."/>
            <person name="Angers B."/>
            <person name="Qian P.Y."/>
        </authorList>
    </citation>
    <scope>NUCLEOTIDE SEQUENCE</scope>
    <source>
        <strain evidence="6">P08H-3</strain>
    </source>
</reference>
<evidence type="ECO:0000256" key="4">
    <source>
        <dbReference type="SAM" id="SignalP"/>
    </source>
</evidence>
<feature type="compositionally biased region" description="Polar residues" evidence="3">
    <location>
        <begin position="74"/>
        <end position="83"/>
    </location>
</feature>
<dbReference type="InterPro" id="IPR016179">
    <property type="entry name" value="Insulin-like"/>
</dbReference>
<keyword evidence="7" id="KW-1185">Reference proteome</keyword>
<dbReference type="EMBL" id="JAODUP010000517">
    <property type="protein sequence ID" value="KAK2148081.1"/>
    <property type="molecule type" value="Genomic_DNA"/>
</dbReference>
<evidence type="ECO:0000259" key="5">
    <source>
        <dbReference type="SMART" id="SM00078"/>
    </source>
</evidence>
<feature type="region of interest" description="Disordered" evidence="3">
    <location>
        <begin position="73"/>
        <end position="111"/>
    </location>
</feature>
<evidence type="ECO:0000256" key="3">
    <source>
        <dbReference type="SAM" id="MobiDB-lite"/>
    </source>
</evidence>
<dbReference type="GO" id="GO:0005179">
    <property type="term" value="F:hormone activity"/>
    <property type="evidence" value="ECO:0007669"/>
    <property type="project" value="InterPro"/>
</dbReference>
<comment type="similarity">
    <text evidence="1 2">Belongs to the insulin family.</text>
</comment>
<keyword evidence="2" id="KW-0964">Secreted</keyword>
<feature type="signal peptide" evidence="4">
    <location>
        <begin position="1"/>
        <end position="28"/>
    </location>
</feature>
<gene>
    <name evidence="6" type="ORF">LSH36_517g02016</name>
</gene>
<organism evidence="6 7">
    <name type="scientific">Paralvinella palmiformis</name>
    <dbReference type="NCBI Taxonomy" id="53620"/>
    <lineage>
        <taxon>Eukaryota</taxon>
        <taxon>Metazoa</taxon>
        <taxon>Spiralia</taxon>
        <taxon>Lophotrochozoa</taxon>
        <taxon>Annelida</taxon>
        <taxon>Polychaeta</taxon>
        <taxon>Sedentaria</taxon>
        <taxon>Canalipalpata</taxon>
        <taxon>Terebellida</taxon>
        <taxon>Terebelliformia</taxon>
        <taxon>Alvinellidae</taxon>
        <taxon>Paralvinella</taxon>
    </lineage>
</organism>
<evidence type="ECO:0000313" key="7">
    <source>
        <dbReference type="Proteomes" id="UP001208570"/>
    </source>
</evidence>
<evidence type="ECO:0000256" key="2">
    <source>
        <dbReference type="RuleBase" id="RU000406"/>
    </source>
</evidence>
<dbReference type="Gene3D" id="1.10.100.10">
    <property type="entry name" value="Insulin-like"/>
    <property type="match status" value="1"/>
</dbReference>
<comment type="caution">
    <text evidence="6">The sequence shown here is derived from an EMBL/GenBank/DDBJ whole genome shotgun (WGS) entry which is preliminary data.</text>
</comment>
<dbReference type="AlphaFoldDB" id="A0AAD9J7T6"/>
<feature type="domain" description="Insulin-like" evidence="5">
    <location>
        <begin position="44"/>
        <end position="151"/>
    </location>
</feature>
<accession>A0AAD9J7T6</accession>
<name>A0AAD9J7T6_9ANNE</name>
<feature type="chain" id="PRO_5042014810" description="Insulin-like domain-containing protein" evidence="4">
    <location>
        <begin position="29"/>
        <end position="212"/>
    </location>
</feature>
<dbReference type="Pfam" id="PF00049">
    <property type="entry name" value="Insulin"/>
    <property type="match status" value="1"/>
</dbReference>
<protein>
    <recommendedName>
        <fullName evidence="5">Insulin-like domain-containing protein</fullName>
    </recommendedName>
</protein>